<feature type="binding site" evidence="3">
    <location>
        <position position="96"/>
    </location>
    <ligand>
        <name>Zn(2+)</name>
        <dbReference type="ChEBI" id="CHEBI:29105"/>
        <label>1</label>
    </ligand>
</feature>
<keyword evidence="3" id="KW-0862">Zinc</keyword>
<evidence type="ECO:0000256" key="3">
    <source>
        <dbReference type="PIRSR" id="PIRSR001235-1"/>
    </source>
</evidence>
<dbReference type="Gene3D" id="3.30.70.360">
    <property type="match status" value="1"/>
</dbReference>
<dbReference type="NCBIfam" id="NF006771">
    <property type="entry name" value="PRK09290.1-5"/>
    <property type="match status" value="1"/>
</dbReference>
<dbReference type="Pfam" id="PF01546">
    <property type="entry name" value="Peptidase_M20"/>
    <property type="match status" value="1"/>
</dbReference>
<feature type="binding site" evidence="3">
    <location>
        <position position="96"/>
    </location>
    <ligand>
        <name>Zn(2+)</name>
        <dbReference type="ChEBI" id="CHEBI:29105"/>
        <label>2</label>
    </ligand>
</feature>
<dbReference type="SUPFAM" id="SSF55031">
    <property type="entry name" value="Bacterial exopeptidase dimerisation domain"/>
    <property type="match status" value="1"/>
</dbReference>
<proteinExistence type="inferred from homology"/>
<dbReference type="GO" id="GO:0046872">
    <property type="term" value="F:metal ion binding"/>
    <property type="evidence" value="ECO:0007669"/>
    <property type="project" value="UniProtKB-KW"/>
</dbReference>
<reference evidence="5" key="1">
    <citation type="submission" date="2022-01" db="EMBL/GenBank/DDBJ databases">
        <title>Corynebacterium sp. nov isolated from isolated from the feces of the greater white-fronted geese (Anser albifrons) at Poyang Lake, PR China.</title>
        <authorList>
            <person name="Liu Q."/>
        </authorList>
    </citation>
    <scope>NUCLEOTIDE SEQUENCE</scope>
    <source>
        <strain evidence="5">JCM 32435</strain>
    </source>
</reference>
<name>A0A9X1QQT3_9CORY</name>
<dbReference type="Proteomes" id="UP001139336">
    <property type="component" value="Unassembled WGS sequence"/>
</dbReference>
<dbReference type="AlphaFoldDB" id="A0A9X1QQT3"/>
<evidence type="ECO:0000313" key="5">
    <source>
        <dbReference type="EMBL" id="MCF4007066.1"/>
    </source>
</evidence>
<feature type="binding site" evidence="3">
    <location>
        <position position="85"/>
    </location>
    <ligand>
        <name>Zn(2+)</name>
        <dbReference type="ChEBI" id="CHEBI:29105"/>
        <label>1</label>
    </ligand>
</feature>
<comment type="caution">
    <text evidence="5">The sequence shown here is derived from an EMBL/GenBank/DDBJ whole genome shotgun (WGS) entry which is preliminary data.</text>
</comment>
<evidence type="ECO:0000256" key="2">
    <source>
        <dbReference type="ARBA" id="ARBA00022801"/>
    </source>
</evidence>
<dbReference type="RefSeq" id="WP_236119187.1">
    <property type="nucleotide sequence ID" value="NZ_JAKGSI010000003.1"/>
</dbReference>
<sequence length="419" mass="44868">MFNEDLAAHYLDTFASLSLPDNQSTTKDSGVIRWGMSLLEREAHTFFQEEMRSLGLDLSVDAAGNSIATLPGSDPDCGALACGSHLDSVYRAGRYDGIAGVIAAMLAARHVVESEERWRHPLSCVVFACEESARFSQACLGSRLATGLTSRSDLRRLHDAQGISAEEAMKECGLCPEEVDEQRWRTEDWEAFLELHIEQGPRLDEEGVQAGVVEVISGSTRLRITLEGIASHSGGTPMELRHDALAGAAEILRAAEDYARDAAHPGTRVTCGVIDVEPGGLTTIPGRCSMSIDIRDTSAESQRAAREAIEDAVATAAARRGLSATITPLSHVDPEELALGPRQALRNACRDLGVSFIDLPSGASHDAQIMARLCPTGMLFIPSLNGGVSHSPDELSRVSDLVTGARVLHAALRRLDHGA</sequence>
<comment type="cofactor">
    <cofactor evidence="3">
        <name>Zn(2+)</name>
        <dbReference type="ChEBI" id="CHEBI:29105"/>
    </cofactor>
    <text evidence="3">Binds 2 Zn(2+) ions per subunit.</text>
</comment>
<feature type="binding site" evidence="3">
    <location>
        <position position="131"/>
    </location>
    <ligand>
        <name>Zn(2+)</name>
        <dbReference type="ChEBI" id="CHEBI:29105"/>
        <label>2</label>
    </ligand>
</feature>
<organism evidence="5 6">
    <name type="scientific">Corynebacterium uropygiale</name>
    <dbReference type="NCBI Taxonomy" id="1775911"/>
    <lineage>
        <taxon>Bacteria</taxon>
        <taxon>Bacillati</taxon>
        <taxon>Actinomycetota</taxon>
        <taxon>Actinomycetes</taxon>
        <taxon>Mycobacteriales</taxon>
        <taxon>Corynebacteriaceae</taxon>
        <taxon>Corynebacterium</taxon>
    </lineage>
</organism>
<gene>
    <name evidence="5" type="ORF">L1O03_07735</name>
</gene>
<dbReference type="Pfam" id="PF07687">
    <property type="entry name" value="M20_dimer"/>
    <property type="match status" value="1"/>
</dbReference>
<feature type="binding site" evidence="3">
    <location>
        <position position="390"/>
    </location>
    <ligand>
        <name>Zn(2+)</name>
        <dbReference type="ChEBI" id="CHEBI:29105"/>
        <label>2</label>
    </ligand>
</feature>
<dbReference type="InterPro" id="IPR010158">
    <property type="entry name" value="Amidase_Cbmase"/>
</dbReference>
<dbReference type="InterPro" id="IPR011650">
    <property type="entry name" value="Peptidase_M20_dimer"/>
</dbReference>
<protein>
    <submittedName>
        <fullName evidence="5">Zn-dependent hydrolase</fullName>
    </submittedName>
</protein>
<dbReference type="NCBIfam" id="TIGR01879">
    <property type="entry name" value="hydantase"/>
    <property type="match status" value="1"/>
</dbReference>
<evidence type="ECO:0000313" key="6">
    <source>
        <dbReference type="Proteomes" id="UP001139336"/>
    </source>
</evidence>
<dbReference type="PIRSF" id="PIRSF001235">
    <property type="entry name" value="Amidase_carbamoylase"/>
    <property type="match status" value="1"/>
</dbReference>
<feature type="domain" description="Peptidase M20 dimerisation" evidence="4">
    <location>
        <begin position="218"/>
        <end position="318"/>
    </location>
</feature>
<dbReference type="PANTHER" id="PTHR32494">
    <property type="entry name" value="ALLANTOATE DEIMINASE-RELATED"/>
    <property type="match status" value="1"/>
</dbReference>
<comment type="similarity">
    <text evidence="1">Belongs to the peptidase M20 family.</text>
</comment>
<dbReference type="CDD" id="cd03884">
    <property type="entry name" value="M20_bAS"/>
    <property type="match status" value="1"/>
</dbReference>
<evidence type="ECO:0000259" key="4">
    <source>
        <dbReference type="Pfam" id="PF07687"/>
    </source>
</evidence>
<dbReference type="GO" id="GO:0016813">
    <property type="term" value="F:hydrolase activity, acting on carbon-nitrogen (but not peptide) bonds, in linear amidines"/>
    <property type="evidence" value="ECO:0007669"/>
    <property type="project" value="InterPro"/>
</dbReference>
<keyword evidence="2 5" id="KW-0378">Hydrolase</keyword>
<dbReference type="PANTHER" id="PTHR32494:SF5">
    <property type="entry name" value="ALLANTOATE AMIDOHYDROLASE"/>
    <property type="match status" value="1"/>
</dbReference>
<dbReference type="EMBL" id="JAKGSI010000003">
    <property type="protein sequence ID" value="MCF4007066.1"/>
    <property type="molecule type" value="Genomic_DNA"/>
</dbReference>
<keyword evidence="6" id="KW-1185">Reference proteome</keyword>
<keyword evidence="3" id="KW-0479">Metal-binding</keyword>
<dbReference type="SUPFAM" id="SSF53187">
    <property type="entry name" value="Zn-dependent exopeptidases"/>
    <property type="match status" value="1"/>
</dbReference>
<accession>A0A9X1QQT3</accession>
<dbReference type="InterPro" id="IPR002933">
    <property type="entry name" value="Peptidase_M20"/>
</dbReference>
<dbReference type="InterPro" id="IPR036264">
    <property type="entry name" value="Bact_exopeptidase_dim_dom"/>
</dbReference>
<feature type="binding site" evidence="3">
    <location>
        <position position="196"/>
    </location>
    <ligand>
        <name>Zn(2+)</name>
        <dbReference type="ChEBI" id="CHEBI:29105"/>
        <label>1</label>
    </ligand>
</feature>
<evidence type="ECO:0000256" key="1">
    <source>
        <dbReference type="ARBA" id="ARBA00006153"/>
    </source>
</evidence>
<dbReference type="Gene3D" id="3.40.630.10">
    <property type="entry name" value="Zn peptidases"/>
    <property type="match status" value="1"/>
</dbReference>